<dbReference type="EMBL" id="CM002926">
    <property type="protein sequence ID" value="KGN49746.1"/>
    <property type="molecule type" value="Genomic_DNA"/>
</dbReference>
<proteinExistence type="predicted"/>
<reference evidence="1 2" key="1">
    <citation type="journal article" date="2009" name="Nat. Genet.">
        <title>The genome of the cucumber, Cucumis sativus L.</title>
        <authorList>
            <person name="Huang S."/>
            <person name="Li R."/>
            <person name="Zhang Z."/>
            <person name="Li L."/>
            <person name="Gu X."/>
            <person name="Fan W."/>
            <person name="Lucas W.J."/>
            <person name="Wang X."/>
            <person name="Xie B."/>
            <person name="Ni P."/>
            <person name="Ren Y."/>
            <person name="Zhu H."/>
            <person name="Li J."/>
            <person name="Lin K."/>
            <person name="Jin W."/>
            <person name="Fei Z."/>
            <person name="Li G."/>
            <person name="Staub J."/>
            <person name="Kilian A."/>
            <person name="van der Vossen E.A."/>
            <person name="Wu Y."/>
            <person name="Guo J."/>
            <person name="He J."/>
            <person name="Jia Z."/>
            <person name="Ren Y."/>
            <person name="Tian G."/>
            <person name="Lu Y."/>
            <person name="Ruan J."/>
            <person name="Qian W."/>
            <person name="Wang M."/>
            <person name="Huang Q."/>
            <person name="Li B."/>
            <person name="Xuan Z."/>
            <person name="Cao J."/>
            <person name="Asan"/>
            <person name="Wu Z."/>
            <person name="Zhang J."/>
            <person name="Cai Q."/>
            <person name="Bai Y."/>
            <person name="Zhao B."/>
            <person name="Han Y."/>
            <person name="Li Y."/>
            <person name="Li X."/>
            <person name="Wang S."/>
            <person name="Shi Q."/>
            <person name="Liu S."/>
            <person name="Cho W.K."/>
            <person name="Kim J.Y."/>
            <person name="Xu Y."/>
            <person name="Heller-Uszynska K."/>
            <person name="Miao H."/>
            <person name="Cheng Z."/>
            <person name="Zhang S."/>
            <person name="Wu J."/>
            <person name="Yang Y."/>
            <person name="Kang H."/>
            <person name="Li M."/>
            <person name="Liang H."/>
            <person name="Ren X."/>
            <person name="Shi Z."/>
            <person name="Wen M."/>
            <person name="Jian M."/>
            <person name="Yang H."/>
            <person name="Zhang G."/>
            <person name="Yang Z."/>
            <person name="Chen R."/>
            <person name="Liu S."/>
            <person name="Li J."/>
            <person name="Ma L."/>
            <person name="Liu H."/>
            <person name="Zhou Y."/>
            <person name="Zhao J."/>
            <person name="Fang X."/>
            <person name="Li G."/>
            <person name="Fang L."/>
            <person name="Li Y."/>
            <person name="Liu D."/>
            <person name="Zheng H."/>
            <person name="Zhang Y."/>
            <person name="Qin N."/>
            <person name="Li Z."/>
            <person name="Yang G."/>
            <person name="Yang S."/>
            <person name="Bolund L."/>
            <person name="Kristiansen K."/>
            <person name="Zheng H."/>
            <person name="Li S."/>
            <person name="Zhang X."/>
            <person name="Yang H."/>
            <person name="Wang J."/>
            <person name="Sun R."/>
            <person name="Zhang B."/>
            <person name="Jiang S."/>
            <person name="Wang J."/>
            <person name="Du Y."/>
            <person name="Li S."/>
        </authorList>
    </citation>
    <scope>NUCLEOTIDE SEQUENCE [LARGE SCALE GENOMIC DNA]</scope>
    <source>
        <strain evidence="2">cv. 9930</strain>
    </source>
</reference>
<protein>
    <submittedName>
        <fullName evidence="1">Uncharacterized protein</fullName>
    </submittedName>
</protein>
<reference evidence="1 2" key="4">
    <citation type="journal article" date="2011" name="BMC Genomics">
        <title>RNA-Seq improves annotation of protein-coding genes in the cucumber genome.</title>
        <authorList>
            <person name="Li Z."/>
            <person name="Zhang Z."/>
            <person name="Yan P."/>
            <person name="Huang S."/>
            <person name="Fei Z."/>
            <person name="Lin K."/>
        </authorList>
    </citation>
    <scope>NUCLEOTIDE SEQUENCE [LARGE SCALE GENOMIC DNA]</scope>
    <source>
        <strain evidence="2">cv. 9930</strain>
    </source>
</reference>
<name>A0A0A0KPU0_CUCSA</name>
<dbReference type="Proteomes" id="UP000029981">
    <property type="component" value="Chromosome 5"/>
</dbReference>
<dbReference type="Gramene" id="KGN49746">
    <property type="protein sequence ID" value="KGN49746"/>
    <property type="gene ID" value="Csa_5G098990"/>
</dbReference>
<reference evidence="1 2" key="2">
    <citation type="journal article" date="2009" name="PLoS ONE">
        <title>An integrated genetic and cytogenetic map of the cucumber genome.</title>
        <authorList>
            <person name="Ren Y."/>
            <person name="Zhang Z."/>
            <person name="Liu J."/>
            <person name="Staub J.E."/>
            <person name="Han Y."/>
            <person name="Cheng Z."/>
            <person name="Li X."/>
            <person name="Lu J."/>
            <person name="Miao H."/>
            <person name="Kang H."/>
            <person name="Xie B."/>
            <person name="Gu X."/>
            <person name="Wang X."/>
            <person name="Du Y."/>
            <person name="Jin W."/>
            <person name="Huang S."/>
        </authorList>
    </citation>
    <scope>NUCLEOTIDE SEQUENCE [LARGE SCALE GENOMIC DNA]</scope>
    <source>
        <strain evidence="2">cv. 9930</strain>
    </source>
</reference>
<accession>A0A0A0KPU0</accession>
<evidence type="ECO:0000313" key="2">
    <source>
        <dbReference type="Proteomes" id="UP000029981"/>
    </source>
</evidence>
<dbReference type="AlphaFoldDB" id="A0A0A0KPU0"/>
<organism evidence="1 2">
    <name type="scientific">Cucumis sativus</name>
    <name type="common">Cucumber</name>
    <dbReference type="NCBI Taxonomy" id="3659"/>
    <lineage>
        <taxon>Eukaryota</taxon>
        <taxon>Viridiplantae</taxon>
        <taxon>Streptophyta</taxon>
        <taxon>Embryophyta</taxon>
        <taxon>Tracheophyta</taxon>
        <taxon>Spermatophyta</taxon>
        <taxon>Magnoliopsida</taxon>
        <taxon>eudicotyledons</taxon>
        <taxon>Gunneridae</taxon>
        <taxon>Pentapetalae</taxon>
        <taxon>rosids</taxon>
        <taxon>fabids</taxon>
        <taxon>Cucurbitales</taxon>
        <taxon>Cucurbitaceae</taxon>
        <taxon>Benincaseae</taxon>
        <taxon>Cucumis</taxon>
    </lineage>
</organism>
<gene>
    <name evidence="1" type="ORF">Csa_5G098990</name>
</gene>
<keyword evidence="2" id="KW-1185">Reference proteome</keyword>
<sequence length="59" mass="6772">MPTAEAPRWIPKRGEVLRRVLKNLFFFCLCSPPALPPPTPSSSRVFTRIYAQLWDSGIR</sequence>
<evidence type="ECO:0000313" key="1">
    <source>
        <dbReference type="EMBL" id="KGN49746.1"/>
    </source>
</evidence>
<reference evidence="1 2" key="3">
    <citation type="journal article" date="2010" name="BMC Genomics">
        <title>Transcriptome sequencing and comparative analysis of cucumber flowers with different sex types.</title>
        <authorList>
            <person name="Guo S."/>
            <person name="Zheng Y."/>
            <person name="Joung J.G."/>
            <person name="Liu S."/>
            <person name="Zhang Z."/>
            <person name="Crasta O.R."/>
            <person name="Sobral B.W."/>
            <person name="Xu Y."/>
            <person name="Huang S."/>
            <person name="Fei Z."/>
        </authorList>
    </citation>
    <scope>NUCLEOTIDE SEQUENCE [LARGE SCALE GENOMIC DNA]</scope>
    <source>
        <strain evidence="2">cv. 9930</strain>
    </source>
</reference>